<evidence type="ECO:0000256" key="1">
    <source>
        <dbReference type="ARBA" id="ARBA00004604"/>
    </source>
</evidence>
<dbReference type="InterPro" id="IPR015943">
    <property type="entry name" value="WD40/YVTN_repeat-like_dom_sf"/>
</dbReference>
<dbReference type="PANTHER" id="PTHR19848">
    <property type="entry name" value="WD40 REPEAT PROTEIN"/>
    <property type="match status" value="1"/>
</dbReference>
<evidence type="ECO:0000256" key="4">
    <source>
        <dbReference type="ARBA" id="ARBA00023242"/>
    </source>
</evidence>
<evidence type="ECO:0000256" key="10">
    <source>
        <dbReference type="SAM" id="MobiDB-lite"/>
    </source>
</evidence>
<dbReference type="InterPro" id="IPR036322">
    <property type="entry name" value="WD40_repeat_dom_sf"/>
</dbReference>
<dbReference type="Pfam" id="PF08154">
    <property type="entry name" value="NLE"/>
    <property type="match status" value="1"/>
</dbReference>
<dbReference type="KEGG" id="slb:AWJ20_5314"/>
<dbReference type="GeneID" id="30037542"/>
<keyword evidence="4" id="KW-0539">Nucleus</keyword>
<proteinExistence type="inferred from homology"/>
<dbReference type="InterPro" id="IPR019775">
    <property type="entry name" value="WD40_repeat_CS"/>
</dbReference>
<feature type="repeat" description="WD" evidence="9">
    <location>
        <begin position="480"/>
        <end position="508"/>
    </location>
</feature>
<evidence type="ECO:0000259" key="11">
    <source>
        <dbReference type="Pfam" id="PF08154"/>
    </source>
</evidence>
<dbReference type="OrthoDB" id="10267436at2759"/>
<name>A0A167EQF7_9ASCO</name>
<gene>
    <name evidence="12" type="primary">RSA4</name>
    <name evidence="12" type="ORF">AWJ20_5314</name>
</gene>
<feature type="domain" description="NLE" evidence="11">
    <location>
        <begin position="32"/>
        <end position="80"/>
    </location>
</feature>
<dbReference type="InterPro" id="IPR001680">
    <property type="entry name" value="WD40_rpt"/>
</dbReference>
<dbReference type="AlphaFoldDB" id="A0A167EQF7"/>
<keyword evidence="13" id="KW-1185">Reference proteome</keyword>
<dbReference type="SMART" id="SM00320">
    <property type="entry name" value="WD40"/>
    <property type="match status" value="8"/>
</dbReference>
<dbReference type="RefSeq" id="XP_018736822.1">
    <property type="nucleotide sequence ID" value="XM_018882447.1"/>
</dbReference>
<dbReference type="PROSITE" id="PS50082">
    <property type="entry name" value="WD_REPEATS_2"/>
    <property type="match status" value="7"/>
</dbReference>
<evidence type="ECO:0000313" key="13">
    <source>
        <dbReference type="Proteomes" id="UP000189580"/>
    </source>
</evidence>
<dbReference type="GO" id="GO:0000027">
    <property type="term" value="P:ribosomal large subunit assembly"/>
    <property type="evidence" value="ECO:0007669"/>
    <property type="project" value="TreeGrafter"/>
</dbReference>
<sequence length="742" mass="79096">MATVIPPPSKKQKRAAQQPKEIEGIPEDLPNVVINFQASDTGDLVGGNIRVPGNATEKQLELLLNELLGSDEPVPFSFSLLKKATDSSNDTLVDITDNIYSSVLKPGHKSTEDHLTLVYTPRAVFKVKPITRSSASISGHGSTILAVQFAPHTSSRMVSGSGDSTARIWDCDTQTPLKTLTGHSNWVLAVSWSPDGKLIATGSMDNTIRIWDAKTGTQVGAPLVGHSKWITSLSWEPFHLLEDGHNTPRLVSSSKDTTVRVWDLERHICQYSMSGHRSSVSCVKWGGLGLIYSTSHDKTIKVWNSKDGRLVNTLSSHAHWVNHLALSTEFALRTGPFDEKGYWEGTTAEYKAKSLERFEKLAKIGGVVSERIVTASDDFTMYLWEPSRSTKPLLRMTGHQKLVNHVAFSPDGRYIASASFDNSIKLWDGRDGKFISTFRGHVAAVYQCAWSSDCRLLVSSSKDTTLKVWDVRTKKLQSDLPGHADEVYAVDWSVDGRRVGSGGKDKTVHGAEKENGAAAPPKENGAGLVPVLLVVEGALKENGVGAGLTLESPVAAGVPNENGAGLALESLVVAVDPNENGVVAPESVLVPLLLALLLEAEKENGLETGAGESLAVASVDDGALKVNGLTGAPDPKSGFVVLSLEVVFAENNEGLEAEVSFPAASAMVADDVVAEAPVAVESVSEPNLMPLAGLHEWSFTELLTAGAENEKGVTGLAADASFVSSAGLVLPKLNGLGLEVDA</sequence>
<dbReference type="CDD" id="cd00200">
    <property type="entry name" value="WD40"/>
    <property type="match status" value="1"/>
</dbReference>
<reference evidence="12 13" key="1">
    <citation type="submission" date="2016-02" db="EMBL/GenBank/DDBJ databases">
        <title>Complete genome sequence and transcriptome regulation of the pentose utilising yeast Sugiyamaella lignohabitans.</title>
        <authorList>
            <person name="Bellasio M."/>
            <person name="Peymann A."/>
            <person name="Valli M."/>
            <person name="Sipitzky M."/>
            <person name="Graf A."/>
            <person name="Sauer M."/>
            <person name="Marx H."/>
            <person name="Mattanovich D."/>
        </authorList>
    </citation>
    <scope>NUCLEOTIDE SEQUENCE [LARGE SCALE GENOMIC DNA]</scope>
    <source>
        <strain evidence="12 13">CBS 10342</strain>
    </source>
</reference>
<evidence type="ECO:0000256" key="6">
    <source>
        <dbReference type="ARBA" id="ARBA00068030"/>
    </source>
</evidence>
<dbReference type="GO" id="GO:0005730">
    <property type="term" value="C:nucleolus"/>
    <property type="evidence" value="ECO:0007669"/>
    <property type="project" value="UniProtKB-SubCell"/>
</dbReference>
<feature type="repeat" description="WD" evidence="9">
    <location>
        <begin position="137"/>
        <end position="179"/>
    </location>
</feature>
<keyword evidence="2 9" id="KW-0853">WD repeat</keyword>
<evidence type="ECO:0000256" key="5">
    <source>
        <dbReference type="ARBA" id="ARBA00061016"/>
    </source>
</evidence>
<dbReference type="InterPro" id="IPR020472">
    <property type="entry name" value="WD40_PAC1"/>
</dbReference>
<keyword evidence="3" id="KW-0677">Repeat</keyword>
<feature type="repeat" description="WD" evidence="9">
    <location>
        <begin position="273"/>
        <end position="313"/>
    </location>
</feature>
<dbReference type="PROSITE" id="PS50294">
    <property type="entry name" value="WD_REPEATS_REGION"/>
    <property type="match status" value="6"/>
</dbReference>
<feature type="compositionally biased region" description="Basic and acidic residues" evidence="10">
    <location>
        <begin position="500"/>
        <end position="515"/>
    </location>
</feature>
<evidence type="ECO:0000256" key="3">
    <source>
        <dbReference type="ARBA" id="ARBA00022737"/>
    </source>
</evidence>
<dbReference type="FunFam" id="2.130.10.10:FF:000092">
    <property type="entry name" value="notchless protein homolog"/>
    <property type="match status" value="1"/>
</dbReference>
<dbReference type="Gene3D" id="2.130.10.10">
    <property type="entry name" value="YVTN repeat-like/Quinoprotein amine dehydrogenase"/>
    <property type="match status" value="1"/>
</dbReference>
<dbReference type="InterPro" id="IPR012972">
    <property type="entry name" value="NLE"/>
</dbReference>
<evidence type="ECO:0000256" key="9">
    <source>
        <dbReference type="PROSITE-ProRule" id="PRU00221"/>
    </source>
</evidence>
<feature type="region of interest" description="Disordered" evidence="10">
    <location>
        <begin position="500"/>
        <end position="522"/>
    </location>
</feature>
<feature type="repeat" description="WD" evidence="9">
    <location>
        <begin position="438"/>
        <end position="479"/>
    </location>
</feature>
<feature type="repeat" description="WD" evidence="9">
    <location>
        <begin position="396"/>
        <end position="437"/>
    </location>
</feature>
<dbReference type="EMBL" id="CP014502">
    <property type="protein sequence ID" value="ANB14345.1"/>
    <property type="molecule type" value="Genomic_DNA"/>
</dbReference>
<feature type="repeat" description="WD" evidence="9">
    <location>
        <begin position="223"/>
        <end position="265"/>
    </location>
</feature>
<accession>A0A167EQF7</accession>
<evidence type="ECO:0000256" key="2">
    <source>
        <dbReference type="ARBA" id="ARBA00022574"/>
    </source>
</evidence>
<dbReference type="PANTHER" id="PTHR19848:SF0">
    <property type="entry name" value="NOTCHLESS PROTEIN HOMOLOG 1"/>
    <property type="match status" value="1"/>
</dbReference>
<feature type="repeat" description="WD" evidence="9">
    <location>
        <begin position="180"/>
        <end position="221"/>
    </location>
</feature>
<dbReference type="Pfam" id="PF00400">
    <property type="entry name" value="WD40"/>
    <property type="match status" value="7"/>
</dbReference>
<evidence type="ECO:0000313" key="12">
    <source>
        <dbReference type="EMBL" id="ANB14345.1"/>
    </source>
</evidence>
<dbReference type="PRINTS" id="PR00320">
    <property type="entry name" value="GPROTEINBRPT"/>
</dbReference>
<comment type="subcellular location">
    <subcellularLocation>
        <location evidence="1">Nucleus</location>
        <location evidence="1">Nucleolus</location>
    </subcellularLocation>
</comment>
<evidence type="ECO:0000256" key="7">
    <source>
        <dbReference type="ARBA" id="ARBA00077034"/>
    </source>
</evidence>
<evidence type="ECO:0000256" key="8">
    <source>
        <dbReference type="ARBA" id="ARBA00080836"/>
    </source>
</evidence>
<comment type="similarity">
    <text evidence="5">Belongs to the NLE1/RSA4 family.</text>
</comment>
<organism evidence="12 13">
    <name type="scientific">Sugiyamaella lignohabitans</name>
    <dbReference type="NCBI Taxonomy" id="796027"/>
    <lineage>
        <taxon>Eukaryota</taxon>
        <taxon>Fungi</taxon>
        <taxon>Dikarya</taxon>
        <taxon>Ascomycota</taxon>
        <taxon>Saccharomycotina</taxon>
        <taxon>Dipodascomycetes</taxon>
        <taxon>Dipodascales</taxon>
        <taxon>Trichomonascaceae</taxon>
        <taxon>Sugiyamaella</taxon>
    </lineage>
</organism>
<dbReference type="Proteomes" id="UP000189580">
    <property type="component" value="Chromosome d"/>
</dbReference>
<protein>
    <recommendedName>
        <fullName evidence="6">Ribosome assembly protein 4</fullName>
    </recommendedName>
    <alternativeName>
        <fullName evidence="8">Notchless protein homolog 1</fullName>
    </alternativeName>
    <alternativeName>
        <fullName evidence="7">Ribosome biogenesis factor RSA4</fullName>
    </alternativeName>
</protein>
<dbReference type="PROSITE" id="PS00678">
    <property type="entry name" value="WD_REPEATS_1"/>
    <property type="match status" value="3"/>
</dbReference>
<dbReference type="SUPFAM" id="SSF50978">
    <property type="entry name" value="WD40 repeat-like"/>
    <property type="match status" value="1"/>
</dbReference>